<evidence type="ECO:0000313" key="2">
    <source>
        <dbReference type="EMBL" id="EHH00521.1"/>
    </source>
</evidence>
<sequence>MQESLDATYVLFPFYYQLISKDNILFLNLHFLIIFYKEEPCKHEIYVKGLIFISIFLFYRKYFIIIARFRRCSWYLPLQVQEQDSEKRLFLFIKKRTLMKQKILSLIIILMVGTQPLFPFYWEEDTLTKEVDFSNEVDDVEQEGEAWCVYASMEAVDGMPQCMRCFNYIFHFLDGKDDNVYGSSYIPDEEYKAAMKKFHEDSNSTCTSKETFSKFGVAGGDIRFFESEGYHFVNNRFFVKQLMDPNEYISSPVLLLKTVGGYGHCIVFVSSQYYNKNWYDPSSSIEIMDPSDGHIHNINWDDLMSYDAVYSK</sequence>
<gene>
    <name evidence="2" type="ORF">HMPREF9441_01758</name>
</gene>
<reference evidence="2 3" key="1">
    <citation type="submission" date="2011-03" db="EMBL/GenBank/DDBJ databases">
        <authorList>
            <person name="Weinstock G."/>
            <person name="Sodergren E."/>
            <person name="Clifton S."/>
            <person name="Fulton L."/>
            <person name="Fulton B."/>
            <person name="Courtney L."/>
            <person name="Fronick C."/>
            <person name="Harrison M."/>
            <person name="Strong C."/>
            <person name="Farmer C."/>
            <person name="Delahaunty K."/>
            <person name="Markovic C."/>
            <person name="Hall O."/>
            <person name="Minx P."/>
            <person name="Tomlinson C."/>
            <person name="Mitreva M."/>
            <person name="Hou S."/>
            <person name="Chen J."/>
            <person name="Wollam A."/>
            <person name="Pepin K.H."/>
            <person name="Johnson M."/>
            <person name="Bhonagiri V."/>
            <person name="Zhang X."/>
            <person name="Suruliraj S."/>
            <person name="Warren W."/>
            <person name="Chinwalla A."/>
            <person name="Mardis E.R."/>
            <person name="Wilson R.K."/>
        </authorList>
    </citation>
    <scope>NUCLEOTIDE SEQUENCE [LARGE SCALE GENOMIC DNA]</scope>
    <source>
        <strain evidence="2 3">YIT 11840</strain>
    </source>
</reference>
<proteinExistence type="predicted"/>
<dbReference type="AlphaFoldDB" id="G5SQW8"/>
<organism evidence="2 3">
    <name type="scientific">Paraprevotella clara YIT 11840</name>
    <dbReference type="NCBI Taxonomy" id="762968"/>
    <lineage>
        <taxon>Bacteria</taxon>
        <taxon>Pseudomonadati</taxon>
        <taxon>Bacteroidota</taxon>
        <taxon>Bacteroidia</taxon>
        <taxon>Bacteroidales</taxon>
        <taxon>Prevotellaceae</taxon>
        <taxon>Paraprevotella</taxon>
    </lineage>
</organism>
<keyword evidence="3" id="KW-1185">Reference proteome</keyword>
<keyword evidence="1" id="KW-0812">Transmembrane</keyword>
<feature type="transmembrane region" description="Helical" evidence="1">
    <location>
        <begin position="45"/>
        <end position="63"/>
    </location>
</feature>
<evidence type="ECO:0000313" key="3">
    <source>
        <dbReference type="Proteomes" id="UP000003598"/>
    </source>
</evidence>
<name>G5SQW8_9BACT</name>
<dbReference type="Proteomes" id="UP000003598">
    <property type="component" value="Unassembled WGS sequence"/>
</dbReference>
<dbReference type="EMBL" id="AFFY01000022">
    <property type="protein sequence ID" value="EHH00521.1"/>
    <property type="molecule type" value="Genomic_DNA"/>
</dbReference>
<keyword evidence="1" id="KW-0472">Membrane</keyword>
<protein>
    <submittedName>
        <fullName evidence="2">Uncharacterized protein</fullName>
    </submittedName>
</protein>
<evidence type="ECO:0000256" key="1">
    <source>
        <dbReference type="SAM" id="Phobius"/>
    </source>
</evidence>
<accession>G5SQW8</accession>
<dbReference type="HOGENOM" id="CLU_077398_0_0_10"/>
<dbReference type="eggNOG" id="ENOG5034ACS">
    <property type="taxonomic scope" value="Bacteria"/>
</dbReference>
<keyword evidence="1" id="KW-1133">Transmembrane helix</keyword>
<dbReference type="PATRIC" id="fig|762968.3.peg.1570"/>
<comment type="caution">
    <text evidence="2">The sequence shown here is derived from an EMBL/GenBank/DDBJ whole genome shotgun (WGS) entry which is preliminary data.</text>
</comment>
<feature type="transmembrane region" description="Helical" evidence="1">
    <location>
        <begin position="103"/>
        <end position="122"/>
    </location>
</feature>
<dbReference type="STRING" id="762968.HMPREF9441_01758"/>